<evidence type="ECO:0000313" key="2">
    <source>
        <dbReference type="EnsemblMetazoa" id="tetur02g04900.1"/>
    </source>
</evidence>
<feature type="compositionally biased region" description="Acidic residues" evidence="1">
    <location>
        <begin position="113"/>
        <end position="122"/>
    </location>
</feature>
<reference evidence="3" key="1">
    <citation type="submission" date="2011-08" db="EMBL/GenBank/DDBJ databases">
        <authorList>
            <person name="Rombauts S."/>
        </authorList>
    </citation>
    <scope>NUCLEOTIDE SEQUENCE</scope>
    <source>
        <strain evidence="3">London</strain>
    </source>
</reference>
<organism evidence="2 3">
    <name type="scientific">Tetranychus urticae</name>
    <name type="common">Two-spotted spider mite</name>
    <dbReference type="NCBI Taxonomy" id="32264"/>
    <lineage>
        <taxon>Eukaryota</taxon>
        <taxon>Metazoa</taxon>
        <taxon>Ecdysozoa</taxon>
        <taxon>Arthropoda</taxon>
        <taxon>Chelicerata</taxon>
        <taxon>Arachnida</taxon>
        <taxon>Acari</taxon>
        <taxon>Acariformes</taxon>
        <taxon>Trombidiformes</taxon>
        <taxon>Prostigmata</taxon>
        <taxon>Eleutherengona</taxon>
        <taxon>Raphignathae</taxon>
        <taxon>Tetranychoidea</taxon>
        <taxon>Tetranychidae</taxon>
        <taxon>Tetranychus</taxon>
    </lineage>
</organism>
<dbReference type="Proteomes" id="UP000015104">
    <property type="component" value="Unassembled WGS sequence"/>
</dbReference>
<reference evidence="2" key="2">
    <citation type="submission" date="2015-06" db="UniProtKB">
        <authorList>
            <consortium name="EnsemblMetazoa"/>
        </authorList>
    </citation>
    <scope>IDENTIFICATION</scope>
</reference>
<accession>T1JVK1</accession>
<proteinExistence type="predicted"/>
<feature type="region of interest" description="Disordered" evidence="1">
    <location>
        <begin position="22"/>
        <end position="129"/>
    </location>
</feature>
<name>T1JVK1_TETUR</name>
<dbReference type="HOGENOM" id="CLU_1596608_0_0_1"/>
<dbReference type="AlphaFoldDB" id="T1JVK1"/>
<protein>
    <submittedName>
        <fullName evidence="2">Uncharacterized protein</fullName>
    </submittedName>
</protein>
<dbReference type="EMBL" id="CAEY01000795">
    <property type="status" value="NOT_ANNOTATED_CDS"/>
    <property type="molecule type" value="Genomic_DNA"/>
</dbReference>
<feature type="compositionally biased region" description="Polar residues" evidence="1">
    <location>
        <begin position="26"/>
        <end position="35"/>
    </location>
</feature>
<dbReference type="EnsemblMetazoa" id="tetur02g04900.1">
    <property type="protein sequence ID" value="tetur02g04900.1"/>
    <property type="gene ID" value="tetur02g04900"/>
</dbReference>
<evidence type="ECO:0000313" key="3">
    <source>
        <dbReference type="Proteomes" id="UP000015104"/>
    </source>
</evidence>
<sequence>MFNNKGFVVVADEGDIVVIEPIGDSTAESQENKISIYQDVSDPVPESENKISIDQDVADPVPESENKISIDQDVADPAPESENKISIDQDVSDPVPESQNKISIDQDVSDPVPESEENQDEDKENHDDKEIYCKSMIRVGLSRKQKITKRLHQYLFKAKTRESQRSL</sequence>
<keyword evidence="3" id="KW-1185">Reference proteome</keyword>
<evidence type="ECO:0000256" key="1">
    <source>
        <dbReference type="SAM" id="MobiDB-lite"/>
    </source>
</evidence>